<reference evidence="1" key="1">
    <citation type="submission" date="2020-11" db="EMBL/GenBank/DDBJ databases">
        <authorList>
            <consortium name="DOE Joint Genome Institute"/>
            <person name="Ahrendt S."/>
            <person name="Riley R."/>
            <person name="Andreopoulos W."/>
            <person name="Labutti K."/>
            <person name="Pangilinan J."/>
            <person name="Ruiz-Duenas F.J."/>
            <person name="Barrasa J.M."/>
            <person name="Sanchez-Garcia M."/>
            <person name="Camarero S."/>
            <person name="Miyauchi S."/>
            <person name="Serrano A."/>
            <person name="Linde D."/>
            <person name="Babiker R."/>
            <person name="Drula E."/>
            <person name="Ayuso-Fernandez I."/>
            <person name="Pacheco R."/>
            <person name="Padilla G."/>
            <person name="Ferreira P."/>
            <person name="Barriuso J."/>
            <person name="Kellner H."/>
            <person name="Castanera R."/>
            <person name="Alfaro M."/>
            <person name="Ramirez L."/>
            <person name="Pisabarro A.G."/>
            <person name="Kuo A."/>
            <person name="Tritt A."/>
            <person name="Lipzen A."/>
            <person name="He G."/>
            <person name="Yan M."/>
            <person name="Ng V."/>
            <person name="Cullen D."/>
            <person name="Martin F."/>
            <person name="Rosso M.-N."/>
            <person name="Henrissat B."/>
            <person name="Hibbett D."/>
            <person name="Martinez A.T."/>
            <person name="Grigoriev I.V."/>
        </authorList>
    </citation>
    <scope>NUCLEOTIDE SEQUENCE</scope>
    <source>
        <strain evidence="1">MF-IS2</strain>
    </source>
</reference>
<proteinExistence type="predicted"/>
<comment type="caution">
    <text evidence="1">The sequence shown here is derived from an EMBL/GenBank/DDBJ whole genome shotgun (WGS) entry which is preliminary data.</text>
</comment>
<dbReference type="InterPro" id="IPR032675">
    <property type="entry name" value="LRR_dom_sf"/>
</dbReference>
<dbReference type="Gene3D" id="3.80.10.10">
    <property type="entry name" value="Ribonuclease Inhibitor"/>
    <property type="match status" value="1"/>
</dbReference>
<evidence type="ECO:0008006" key="3">
    <source>
        <dbReference type="Google" id="ProtNLM"/>
    </source>
</evidence>
<evidence type="ECO:0000313" key="2">
    <source>
        <dbReference type="Proteomes" id="UP000807342"/>
    </source>
</evidence>
<accession>A0A9P5XEV9</accession>
<dbReference type="Proteomes" id="UP000807342">
    <property type="component" value="Unassembled WGS sequence"/>
</dbReference>
<sequence length="308" mass="35380">MVTNVIRALGTLPSFQNLTRLHFLDVPSSPINLQPLSNLQKIEISWSRHRLGQDMFIPAITSLLARCPSLHELHLDGVYSRDTCTNFSDVFSEVDKLESNPLPLKSLALYNIAVNPDDIGSRIHHFKDLDFFTILKNPAIHSATAFGEICMVLKRHDIYPRCLRTDVVHDPLFFDYLISHPGLHELSIGPGHPLDDSLELRREFFEEVLPRHRETLRQLDFVALDATVWSLPLPDNQLTEIARCYKLRTLAVGIAFEKEEVDRGDTMKPDTWMRIGLQLPELIFLHMRPCLHLRHSMIAFTEHQQAVK</sequence>
<dbReference type="EMBL" id="MU151146">
    <property type="protein sequence ID" value="KAF9448902.1"/>
    <property type="molecule type" value="Genomic_DNA"/>
</dbReference>
<dbReference type="SUPFAM" id="SSF52047">
    <property type="entry name" value="RNI-like"/>
    <property type="match status" value="1"/>
</dbReference>
<dbReference type="AlphaFoldDB" id="A0A9P5XEV9"/>
<dbReference type="OrthoDB" id="2986625at2759"/>
<organism evidence="1 2">
    <name type="scientific">Macrolepiota fuliginosa MF-IS2</name>
    <dbReference type="NCBI Taxonomy" id="1400762"/>
    <lineage>
        <taxon>Eukaryota</taxon>
        <taxon>Fungi</taxon>
        <taxon>Dikarya</taxon>
        <taxon>Basidiomycota</taxon>
        <taxon>Agaricomycotina</taxon>
        <taxon>Agaricomycetes</taxon>
        <taxon>Agaricomycetidae</taxon>
        <taxon>Agaricales</taxon>
        <taxon>Agaricineae</taxon>
        <taxon>Agaricaceae</taxon>
        <taxon>Macrolepiota</taxon>
    </lineage>
</organism>
<gene>
    <name evidence="1" type="ORF">P691DRAFT_704147</name>
</gene>
<protein>
    <recommendedName>
        <fullName evidence="3">F-box domain-containing protein</fullName>
    </recommendedName>
</protein>
<evidence type="ECO:0000313" key="1">
    <source>
        <dbReference type="EMBL" id="KAF9448902.1"/>
    </source>
</evidence>
<name>A0A9P5XEV9_9AGAR</name>
<keyword evidence="2" id="KW-1185">Reference proteome</keyword>
<feature type="non-terminal residue" evidence="1">
    <location>
        <position position="308"/>
    </location>
</feature>